<dbReference type="PANTHER" id="PTHR47524:SF1">
    <property type="entry name" value="20S RRNA ACCUMULATION PROTEIN 4"/>
    <property type="match status" value="1"/>
</dbReference>
<reference evidence="3 4" key="1">
    <citation type="journal article" date="2018" name="Mol. Biol. Evol.">
        <title>Broad Genomic Sampling Reveals a Smut Pathogenic Ancestry of the Fungal Clade Ustilaginomycotina.</title>
        <authorList>
            <person name="Kijpornyongpan T."/>
            <person name="Mondo S.J."/>
            <person name="Barry K."/>
            <person name="Sandor L."/>
            <person name="Lee J."/>
            <person name="Lipzen A."/>
            <person name="Pangilinan J."/>
            <person name="LaButti K."/>
            <person name="Hainaut M."/>
            <person name="Henrissat B."/>
            <person name="Grigoriev I.V."/>
            <person name="Spatafora J.W."/>
            <person name="Aime M.C."/>
        </authorList>
    </citation>
    <scope>NUCLEOTIDE SEQUENCE [LARGE SCALE GENOMIC DNA]</scope>
    <source>
        <strain evidence="3 4">MCA 4186</strain>
    </source>
</reference>
<dbReference type="GO" id="GO:0005737">
    <property type="term" value="C:cytoplasm"/>
    <property type="evidence" value="ECO:0007669"/>
    <property type="project" value="InterPro"/>
</dbReference>
<dbReference type="GO" id="GO:0030490">
    <property type="term" value="P:maturation of SSU-rRNA"/>
    <property type="evidence" value="ECO:0007669"/>
    <property type="project" value="TreeGrafter"/>
</dbReference>
<dbReference type="Pfam" id="PF04194">
    <property type="entry name" value="PDCD2_C"/>
    <property type="match status" value="1"/>
</dbReference>
<evidence type="ECO:0000256" key="1">
    <source>
        <dbReference type="SAM" id="MobiDB-lite"/>
    </source>
</evidence>
<feature type="compositionally biased region" description="Acidic residues" evidence="1">
    <location>
        <begin position="200"/>
        <end position="213"/>
    </location>
</feature>
<gene>
    <name evidence="3" type="ORF">FA09DRAFT_343285</name>
</gene>
<protein>
    <recommendedName>
        <fullName evidence="2">Programmed cell death protein 2 C-terminal domain-containing protein</fullName>
    </recommendedName>
</protein>
<dbReference type="AlphaFoldDB" id="A0A316ZB74"/>
<name>A0A316ZB74_9BASI</name>
<dbReference type="EMBL" id="KZ819292">
    <property type="protein sequence ID" value="PWN98274.1"/>
    <property type="molecule type" value="Genomic_DNA"/>
</dbReference>
<dbReference type="InterPro" id="IPR007320">
    <property type="entry name" value="PDCD2_C"/>
</dbReference>
<dbReference type="GeneID" id="37272132"/>
<dbReference type="Proteomes" id="UP000245946">
    <property type="component" value="Unassembled WGS sequence"/>
</dbReference>
<dbReference type="STRING" id="58919.A0A316ZB74"/>
<feature type="compositionally biased region" description="Basic and acidic residues" evidence="1">
    <location>
        <begin position="135"/>
        <end position="159"/>
    </location>
</feature>
<evidence type="ECO:0000313" key="4">
    <source>
        <dbReference type="Proteomes" id="UP000245946"/>
    </source>
</evidence>
<evidence type="ECO:0000259" key="2">
    <source>
        <dbReference type="Pfam" id="PF04194"/>
    </source>
</evidence>
<feature type="region of interest" description="Disordered" evidence="1">
    <location>
        <begin position="190"/>
        <end position="218"/>
    </location>
</feature>
<feature type="region of interest" description="Disordered" evidence="1">
    <location>
        <begin position="1"/>
        <end position="43"/>
    </location>
</feature>
<keyword evidence="4" id="KW-1185">Reference proteome</keyword>
<evidence type="ECO:0000313" key="3">
    <source>
        <dbReference type="EMBL" id="PWN98274.1"/>
    </source>
</evidence>
<accession>A0A316ZB74</accession>
<feature type="domain" description="Programmed cell death protein 2 C-terminal" evidence="2">
    <location>
        <begin position="305"/>
        <end position="402"/>
    </location>
</feature>
<dbReference type="RefSeq" id="XP_025598553.1">
    <property type="nucleotide sequence ID" value="XM_025744588.1"/>
</dbReference>
<proteinExistence type="predicted"/>
<sequence length="507" mass="54006">MAPARPLDADSDSDSDAGSEASVTDVQLGLSDGPIDSDDASNPLVSRIGGRPAWLPTKTLPPASVATCKHCNNTMELLVQIFAPLDGSAYDRVLFVWGCARGVCQRQAHGSIRAVRLLQHNARWAAKLEKQKARKEAAAARRRTQEAAAKAREEEEAARKKVNPFSAGAGAAGTGLGGMLFGAPAPAAAAPQETTVVADAEQDDSESESDEEESRLAEELAVKASLEATQRTADWAAAAAHYAPAQYLNTVPEPSSSARRAASAKLTPAAKAALKAGDGTVPNDDAGLKEWEGESYQRMMVSGVDEAFERFVARVGSEGRQVVRYELGGVPLPFCGSGIVYDKLWPQASRNATPVSRQAMAASDKNGRTYTPSAVPPCEACGGPRTFEVQLMPNLVNLLRPTSIAGAADEAVVLDSNASAEERRRREIESALGRKLPSQPDADGITRAKPQNEQQRLAEEAALRARTGLAWSTALVYTCEQDCCLPREAAAEGEAWREEWVGAQWEE</sequence>
<organism evidence="3 4">
    <name type="scientific">Tilletiopsis washingtonensis</name>
    <dbReference type="NCBI Taxonomy" id="58919"/>
    <lineage>
        <taxon>Eukaryota</taxon>
        <taxon>Fungi</taxon>
        <taxon>Dikarya</taxon>
        <taxon>Basidiomycota</taxon>
        <taxon>Ustilaginomycotina</taxon>
        <taxon>Exobasidiomycetes</taxon>
        <taxon>Entylomatales</taxon>
        <taxon>Entylomatales incertae sedis</taxon>
        <taxon>Tilletiopsis</taxon>
    </lineage>
</organism>
<dbReference type="PANTHER" id="PTHR47524">
    <property type="entry name" value="20S RRNA ACCUMULATION PROTEIN 4"/>
    <property type="match status" value="1"/>
</dbReference>
<feature type="region of interest" description="Disordered" evidence="1">
    <location>
        <begin position="135"/>
        <end position="160"/>
    </location>
</feature>
<dbReference type="OrthoDB" id="443682at2759"/>